<comment type="similarity">
    <text evidence="2">Belongs to the pseudouridine synthase TruB family. Type 1 subfamily.</text>
</comment>
<evidence type="ECO:0000313" key="7">
    <source>
        <dbReference type="EMBL" id="PIZ46839.1"/>
    </source>
</evidence>
<dbReference type="SUPFAM" id="SSF55120">
    <property type="entry name" value="Pseudouridine synthase"/>
    <property type="match status" value="1"/>
</dbReference>
<dbReference type="Proteomes" id="UP000228920">
    <property type="component" value="Unassembled WGS sequence"/>
</dbReference>
<gene>
    <name evidence="7" type="ORF">COY32_02700</name>
</gene>
<evidence type="ECO:0000259" key="6">
    <source>
        <dbReference type="Pfam" id="PF01509"/>
    </source>
</evidence>
<dbReference type="GO" id="GO:1990481">
    <property type="term" value="P:mRNA pseudouridine synthesis"/>
    <property type="evidence" value="ECO:0007669"/>
    <property type="project" value="TreeGrafter"/>
</dbReference>
<dbReference type="GO" id="GO:0006400">
    <property type="term" value="P:tRNA modification"/>
    <property type="evidence" value="ECO:0007669"/>
    <property type="project" value="TreeGrafter"/>
</dbReference>
<comment type="catalytic activity">
    <reaction evidence="1">
        <text>uridine(55) in tRNA = pseudouridine(55) in tRNA</text>
        <dbReference type="Rhea" id="RHEA:42532"/>
        <dbReference type="Rhea" id="RHEA-COMP:10101"/>
        <dbReference type="Rhea" id="RHEA-COMP:10102"/>
        <dbReference type="ChEBI" id="CHEBI:65314"/>
        <dbReference type="ChEBI" id="CHEBI:65315"/>
        <dbReference type="EC" id="5.4.99.25"/>
    </reaction>
</comment>
<dbReference type="PANTHER" id="PTHR13767">
    <property type="entry name" value="TRNA-PSEUDOURIDINE SYNTHASE"/>
    <property type="match status" value="1"/>
</dbReference>
<evidence type="ECO:0000256" key="4">
    <source>
        <dbReference type="ARBA" id="ARBA00022694"/>
    </source>
</evidence>
<dbReference type="InterPro" id="IPR014780">
    <property type="entry name" value="tRNA_psdUridine_synth_TruB"/>
</dbReference>
<name>A0A2M7TJN3_UNCKA</name>
<reference evidence="8" key="1">
    <citation type="submission" date="2017-09" db="EMBL/GenBank/DDBJ databases">
        <title>Depth-based differentiation of microbial function through sediment-hosted aquifers and enrichment of novel symbionts in the deep terrestrial subsurface.</title>
        <authorList>
            <person name="Probst A.J."/>
            <person name="Ladd B."/>
            <person name="Jarett J.K."/>
            <person name="Geller-Mcgrath D.E."/>
            <person name="Sieber C.M.K."/>
            <person name="Emerson J.B."/>
            <person name="Anantharaman K."/>
            <person name="Thomas B.C."/>
            <person name="Malmstrom R."/>
            <person name="Stieglmeier M."/>
            <person name="Klingl A."/>
            <person name="Woyke T."/>
            <person name="Ryan C.M."/>
            <person name="Banfield J.F."/>
        </authorList>
    </citation>
    <scope>NUCLEOTIDE SEQUENCE [LARGE SCALE GENOMIC DNA]</scope>
</reference>
<dbReference type="Gene3D" id="3.30.2350.10">
    <property type="entry name" value="Pseudouridine synthase"/>
    <property type="match status" value="1"/>
</dbReference>
<evidence type="ECO:0000256" key="5">
    <source>
        <dbReference type="ARBA" id="ARBA00023235"/>
    </source>
</evidence>
<keyword evidence="5" id="KW-0413">Isomerase</keyword>
<dbReference type="EC" id="5.4.99.25" evidence="3"/>
<dbReference type="Pfam" id="PF01509">
    <property type="entry name" value="TruB_N"/>
    <property type="match status" value="1"/>
</dbReference>
<protein>
    <recommendedName>
        <fullName evidence="3">tRNA pseudouridine(55) synthase</fullName>
        <ecNumber evidence="3">5.4.99.25</ecNumber>
    </recommendedName>
</protein>
<dbReference type="PANTHER" id="PTHR13767:SF2">
    <property type="entry name" value="PSEUDOURIDYLATE SYNTHASE TRUB1"/>
    <property type="match status" value="1"/>
</dbReference>
<comment type="caution">
    <text evidence="7">The sequence shown here is derived from an EMBL/GenBank/DDBJ whole genome shotgun (WGS) entry which is preliminary data.</text>
</comment>
<evidence type="ECO:0000256" key="1">
    <source>
        <dbReference type="ARBA" id="ARBA00000385"/>
    </source>
</evidence>
<sequence length="252" mass="28485">MTIMIFAVNKPLGVSTHAYVSTIGKKLSEKVTHTGSLDPMATGVVVVLSGADRLDKQQYSDVDKTYTFSMLVGLTTDSLDLLGLVSSCTEQEFCNMDVAMVEKVSLGFVGEYIQQLPAFCARRTNGESFFDISKRGEVVPIVYEHTLIKQLSLIRVWDINTEELLERIERHIIYVEGDFRQDEIIVRWRETMSKLGHHKFQVFDVTVVSSKRMYVRGLVRDISAKLEIPCTTIAIERTQNGRFSIDDCVAVF</sequence>
<dbReference type="EMBL" id="PFNL01000077">
    <property type="protein sequence ID" value="PIZ46839.1"/>
    <property type="molecule type" value="Genomic_DNA"/>
</dbReference>
<evidence type="ECO:0000256" key="2">
    <source>
        <dbReference type="ARBA" id="ARBA00005642"/>
    </source>
</evidence>
<dbReference type="InterPro" id="IPR002501">
    <property type="entry name" value="PsdUridine_synth_N"/>
</dbReference>
<accession>A0A2M7TJN3</accession>
<proteinExistence type="inferred from homology"/>
<evidence type="ECO:0000313" key="8">
    <source>
        <dbReference type="Proteomes" id="UP000228920"/>
    </source>
</evidence>
<dbReference type="GO" id="GO:0160148">
    <property type="term" value="F:tRNA pseudouridine(55) synthase activity"/>
    <property type="evidence" value="ECO:0007669"/>
    <property type="project" value="UniProtKB-EC"/>
</dbReference>
<dbReference type="InterPro" id="IPR020103">
    <property type="entry name" value="PsdUridine_synth_cat_dom_sf"/>
</dbReference>
<keyword evidence="4" id="KW-0819">tRNA processing</keyword>
<dbReference type="AlphaFoldDB" id="A0A2M7TJN3"/>
<dbReference type="GO" id="GO:0003723">
    <property type="term" value="F:RNA binding"/>
    <property type="evidence" value="ECO:0007669"/>
    <property type="project" value="InterPro"/>
</dbReference>
<evidence type="ECO:0000256" key="3">
    <source>
        <dbReference type="ARBA" id="ARBA00012787"/>
    </source>
</evidence>
<feature type="domain" description="Pseudouridine synthase II N-terminal" evidence="6">
    <location>
        <begin position="29"/>
        <end position="156"/>
    </location>
</feature>
<organism evidence="7 8">
    <name type="scientific">candidate division WWE3 bacterium CG_4_10_14_0_2_um_filter_41_14</name>
    <dbReference type="NCBI Taxonomy" id="1975072"/>
    <lineage>
        <taxon>Bacteria</taxon>
        <taxon>Katanobacteria</taxon>
    </lineage>
</organism>